<evidence type="ECO:0000256" key="5">
    <source>
        <dbReference type="ARBA" id="ARBA00022776"/>
    </source>
</evidence>
<keyword evidence="4" id="KW-0132">Cell division</keyword>
<dbReference type="EMBL" id="JWZT01005663">
    <property type="protein sequence ID" value="KII60377.1"/>
    <property type="molecule type" value="Genomic_DNA"/>
</dbReference>
<evidence type="ECO:0000313" key="12">
    <source>
        <dbReference type="Proteomes" id="UP000031668"/>
    </source>
</evidence>
<evidence type="ECO:0000256" key="6">
    <source>
        <dbReference type="ARBA" id="ARBA00023054"/>
    </source>
</evidence>
<accession>A0A0C2IU70</accession>
<dbReference type="GO" id="GO:0031262">
    <property type="term" value="C:Ndc80 complex"/>
    <property type="evidence" value="ECO:0007669"/>
    <property type="project" value="InterPro"/>
</dbReference>
<keyword evidence="3" id="KW-0158">Chromosome</keyword>
<dbReference type="GO" id="GO:0051301">
    <property type="term" value="P:cell division"/>
    <property type="evidence" value="ECO:0007669"/>
    <property type="project" value="UniProtKB-KW"/>
</dbReference>
<evidence type="ECO:0000256" key="9">
    <source>
        <dbReference type="SAM" id="Coils"/>
    </source>
</evidence>
<comment type="subcellular location">
    <subcellularLocation>
        <location evidence="1">Chromosome</location>
        <location evidence="1">Centromere</location>
    </subcellularLocation>
</comment>
<gene>
    <name evidence="11" type="ORF">RF11_00225</name>
</gene>
<feature type="coiled-coil region" evidence="9">
    <location>
        <begin position="199"/>
        <end position="226"/>
    </location>
</feature>
<evidence type="ECO:0000256" key="4">
    <source>
        <dbReference type="ARBA" id="ARBA00022618"/>
    </source>
</evidence>
<sequence>MEGTEGEFQFLETLLPIIQKVDLNVSEEDFKIIDTNFLMGVLLAVFQSVGMNLDKILSAQSGCIKIFENNCAPFSNSVKYINILAITIKIFQTMGYNDISFDDFIRPIRPRISQILTILTNFIREKEEYDHFVCLKIKELHEKVNSMKQELNELESILPVKIEETHKSTESSRITNKMSELKSIVENQSKDFDELKALTSSLTLKLKNLDDENRELQSEIAILAINIVVSPAKIIKEAEDLTDKLGSLNSDYAQRQARLEKTRVMYNNNLKTFERIQGCLSFPEGLLIELDKIKKMISEIKKLTQINQDFSTSIQSIRNEINYYNEQLEIKQMATQKLETNLERKRDEAKKKLEQIQLTKEACIVEIKQLKTSLDQISDKKIKLENELENCCIDADDHIDRYNFLCQVSSSLHAYENLLDVVD</sequence>
<dbReference type="InterPro" id="IPR005549">
    <property type="entry name" value="Kinetochore_Nuf2_N"/>
</dbReference>
<evidence type="ECO:0000256" key="8">
    <source>
        <dbReference type="ARBA" id="ARBA00023328"/>
    </source>
</evidence>
<dbReference type="InterPro" id="IPR038275">
    <property type="entry name" value="Nuf2_N_sf"/>
</dbReference>
<evidence type="ECO:0000256" key="2">
    <source>
        <dbReference type="ARBA" id="ARBA00005498"/>
    </source>
</evidence>
<keyword evidence="12" id="KW-1185">Reference proteome</keyword>
<evidence type="ECO:0000256" key="1">
    <source>
        <dbReference type="ARBA" id="ARBA00004584"/>
    </source>
</evidence>
<dbReference type="OrthoDB" id="10567614at2759"/>
<name>A0A0C2IU70_THEKT</name>
<keyword evidence="6 9" id="KW-0175">Coiled coil</keyword>
<evidence type="ECO:0000259" key="10">
    <source>
        <dbReference type="Pfam" id="PF03800"/>
    </source>
</evidence>
<keyword evidence="5" id="KW-0498">Mitosis</keyword>
<organism evidence="11 12">
    <name type="scientific">Thelohanellus kitauei</name>
    <name type="common">Myxosporean</name>
    <dbReference type="NCBI Taxonomy" id="669202"/>
    <lineage>
        <taxon>Eukaryota</taxon>
        <taxon>Metazoa</taxon>
        <taxon>Cnidaria</taxon>
        <taxon>Myxozoa</taxon>
        <taxon>Myxosporea</taxon>
        <taxon>Bivalvulida</taxon>
        <taxon>Platysporina</taxon>
        <taxon>Myxobolidae</taxon>
        <taxon>Thelohanellus</taxon>
    </lineage>
</organism>
<protein>
    <submittedName>
        <fullName evidence="11">Putative kinetochore protein NUF2</fullName>
    </submittedName>
</protein>
<dbReference type="Gene3D" id="1.10.418.60">
    <property type="entry name" value="Ncd80 complex, Nuf2 subunit"/>
    <property type="match status" value="1"/>
</dbReference>
<evidence type="ECO:0000256" key="3">
    <source>
        <dbReference type="ARBA" id="ARBA00022454"/>
    </source>
</evidence>
<dbReference type="AlphaFoldDB" id="A0A0C2IU70"/>
<evidence type="ECO:0000313" key="11">
    <source>
        <dbReference type="EMBL" id="KII60377.1"/>
    </source>
</evidence>
<feature type="coiled-coil region" evidence="9">
    <location>
        <begin position="328"/>
        <end position="387"/>
    </location>
</feature>
<evidence type="ECO:0000256" key="7">
    <source>
        <dbReference type="ARBA" id="ARBA00023306"/>
    </source>
</evidence>
<comment type="caution">
    <text evidence="11">The sequence shown here is derived from an EMBL/GenBank/DDBJ whole genome shotgun (WGS) entry which is preliminary data.</text>
</comment>
<proteinExistence type="inferred from homology"/>
<reference evidence="11 12" key="1">
    <citation type="journal article" date="2014" name="Genome Biol. Evol.">
        <title>The genome of the myxosporean Thelohanellus kitauei shows adaptations to nutrient acquisition within its fish host.</title>
        <authorList>
            <person name="Yang Y."/>
            <person name="Xiong J."/>
            <person name="Zhou Z."/>
            <person name="Huo F."/>
            <person name="Miao W."/>
            <person name="Ran C."/>
            <person name="Liu Y."/>
            <person name="Zhang J."/>
            <person name="Feng J."/>
            <person name="Wang M."/>
            <person name="Wang M."/>
            <person name="Wang L."/>
            <person name="Yao B."/>
        </authorList>
    </citation>
    <scope>NUCLEOTIDE SEQUENCE [LARGE SCALE GENOMIC DNA]</scope>
    <source>
        <strain evidence="11">Wuqing</strain>
    </source>
</reference>
<comment type="similarity">
    <text evidence="2">Belongs to the NUF2 family.</text>
</comment>
<dbReference type="Pfam" id="PF03800">
    <property type="entry name" value="Nuf2"/>
    <property type="match status" value="1"/>
</dbReference>
<keyword evidence="8" id="KW-0137">Centromere</keyword>
<feature type="domain" description="Kinetochore protein Nuf2 N-terminal" evidence="10">
    <location>
        <begin position="14"/>
        <end position="129"/>
    </location>
</feature>
<dbReference type="Proteomes" id="UP000031668">
    <property type="component" value="Unassembled WGS sequence"/>
</dbReference>
<keyword evidence="7" id="KW-0131">Cell cycle</keyword>